<evidence type="ECO:0008006" key="5">
    <source>
        <dbReference type="Google" id="ProtNLM"/>
    </source>
</evidence>
<dbReference type="Gene3D" id="2.40.40.10">
    <property type="entry name" value="RlpA-like domain"/>
    <property type="match status" value="1"/>
</dbReference>
<keyword evidence="2" id="KW-0472">Membrane</keyword>
<evidence type="ECO:0000256" key="2">
    <source>
        <dbReference type="SAM" id="Phobius"/>
    </source>
</evidence>
<evidence type="ECO:0000256" key="1">
    <source>
        <dbReference type="SAM" id="MobiDB-lite"/>
    </source>
</evidence>
<reference evidence="3" key="1">
    <citation type="submission" date="2020-01" db="EMBL/GenBank/DDBJ databases">
        <authorList>
            <consortium name="DOE Joint Genome Institute"/>
            <person name="Haridas S."/>
            <person name="Albert R."/>
            <person name="Binder M."/>
            <person name="Bloem J."/>
            <person name="Labutti K."/>
            <person name="Salamov A."/>
            <person name="Andreopoulos B."/>
            <person name="Baker S.E."/>
            <person name="Barry K."/>
            <person name="Bills G."/>
            <person name="Bluhm B.H."/>
            <person name="Cannon C."/>
            <person name="Castanera R."/>
            <person name="Culley D.E."/>
            <person name="Daum C."/>
            <person name="Ezra D."/>
            <person name="Gonzalez J.B."/>
            <person name="Henrissat B."/>
            <person name="Kuo A."/>
            <person name="Liang C."/>
            <person name="Lipzen A."/>
            <person name="Lutzoni F."/>
            <person name="Magnuson J."/>
            <person name="Mondo S."/>
            <person name="Nolan M."/>
            <person name="Ohm R."/>
            <person name="Pangilinan J."/>
            <person name="Park H.-J."/>
            <person name="Ramirez L."/>
            <person name="Alfaro M."/>
            <person name="Sun H."/>
            <person name="Tritt A."/>
            <person name="Yoshinaga Y."/>
            <person name="Zwiers L.-H."/>
            <person name="Turgeon B.G."/>
            <person name="Goodwin S.B."/>
            <person name="Spatafora J.W."/>
            <person name="Crous P.W."/>
            <person name="Grigoriev I.V."/>
        </authorList>
    </citation>
    <scope>NUCLEOTIDE SEQUENCE</scope>
    <source>
        <strain evidence="3">CBS 394.84</strain>
    </source>
</reference>
<feature type="compositionally biased region" description="Low complexity" evidence="1">
    <location>
        <begin position="118"/>
        <end position="129"/>
    </location>
</feature>
<feature type="compositionally biased region" description="Low complexity" evidence="1">
    <location>
        <begin position="473"/>
        <end position="496"/>
    </location>
</feature>
<protein>
    <recommendedName>
        <fullName evidence="5">RlpA-like protein double-psi beta-barrel domain-containing protein</fullName>
    </recommendedName>
</protein>
<organism evidence="3 4">
    <name type="scientific">Cucurbitaria berberidis CBS 394.84</name>
    <dbReference type="NCBI Taxonomy" id="1168544"/>
    <lineage>
        <taxon>Eukaryota</taxon>
        <taxon>Fungi</taxon>
        <taxon>Dikarya</taxon>
        <taxon>Ascomycota</taxon>
        <taxon>Pezizomycotina</taxon>
        <taxon>Dothideomycetes</taxon>
        <taxon>Pleosporomycetidae</taxon>
        <taxon>Pleosporales</taxon>
        <taxon>Pleosporineae</taxon>
        <taxon>Cucurbitariaceae</taxon>
        <taxon>Cucurbitaria</taxon>
    </lineage>
</organism>
<dbReference type="CDD" id="cd22191">
    <property type="entry name" value="DPBB_RlpA_EXP_N-like"/>
    <property type="match status" value="1"/>
</dbReference>
<feature type="region of interest" description="Disordered" evidence="1">
    <location>
        <begin position="1"/>
        <end position="21"/>
    </location>
</feature>
<keyword evidence="4" id="KW-1185">Reference proteome</keyword>
<feature type="compositionally biased region" description="Low complexity" evidence="1">
    <location>
        <begin position="230"/>
        <end position="247"/>
    </location>
</feature>
<dbReference type="OrthoDB" id="623670at2759"/>
<feature type="region of interest" description="Disordered" evidence="1">
    <location>
        <begin position="468"/>
        <end position="500"/>
    </location>
</feature>
<dbReference type="AlphaFoldDB" id="A0A9P4L6A2"/>
<dbReference type="GeneID" id="63844042"/>
<dbReference type="SUPFAM" id="SSF50685">
    <property type="entry name" value="Barwin-like endoglucanases"/>
    <property type="match status" value="1"/>
</dbReference>
<evidence type="ECO:0000313" key="4">
    <source>
        <dbReference type="Proteomes" id="UP000800039"/>
    </source>
</evidence>
<keyword evidence="2" id="KW-1133">Transmembrane helix</keyword>
<accession>A0A9P4L6A2</accession>
<feature type="transmembrane region" description="Helical" evidence="2">
    <location>
        <begin position="152"/>
        <end position="174"/>
    </location>
</feature>
<dbReference type="RefSeq" id="XP_040786153.1">
    <property type="nucleotide sequence ID" value="XM_040926790.1"/>
</dbReference>
<proteinExistence type="predicted"/>
<dbReference type="Proteomes" id="UP000800039">
    <property type="component" value="Unassembled WGS sequence"/>
</dbReference>
<feature type="region of interest" description="Disordered" evidence="1">
    <location>
        <begin position="225"/>
        <end position="252"/>
    </location>
</feature>
<sequence>MPRNPLSRHDTSKTTTSARRFEISNPVPCDAEGTAAISPLHGHSFGTAAEFDRTSLFKEPPPLPPLNIQKSRQLKEERCVPEALNHEVYERDIWGVTKGRISSLFDRTRSKEQERYSSSEYSSYSPKSRTYPRQDTDTCDPPSSTKLNLTPYYIMAIISVVAVAALIVSIAALAKGLHLEKPQLQTTTSDVQSVTLTLWRTLSMTKSDDDATSIMPVTSYLSPVQTAAQTTSSTKSSKTTSRTTSHSLTVNGDINHDSRLVQREEELVHPNTECDSMPLTTTTAISDTLRQTDIQPTQTSTITHSTQSNAAVRRWYVPFQWPTKTLPGMASRTQTSATRTSSINRRQAPGRKLIYWEAYSQLQLQAAQLCYATKVYLDAGLTPSFVKNTDDDSMAKIVNEKLCTRMDTEFALVNQGKACETKSEWENLKKAVEELCKAEKSGKVVIQSVDLLCSIKGVLEGNVNECEGAGNGTSSSAATSTARTQSITTPSSVLLPSPSPHVPSQEITSFSLLSSVIAPSSPPVTPSSDQRPLIAGAATCTTPVSQLTFSGPAAWSTPIITSISPWVGAFDWVGASAHGISPTAELPCGYTSLAPSHVVVPATVQTGDISHYSDLEAFSADPACPDTGKLQHNEALAAIGWKLFDFGRAGTINGTSALCGRKILAWCQRKDGTKNEVNVWVRDRCAGCRPQDLDVLTDVFPFCTNPDVGRAAVSWRWVEDGETKTK</sequence>
<dbReference type="InterPro" id="IPR036908">
    <property type="entry name" value="RlpA-like_sf"/>
</dbReference>
<keyword evidence="2" id="KW-0812">Transmembrane</keyword>
<comment type="caution">
    <text evidence="3">The sequence shown here is derived from an EMBL/GenBank/DDBJ whole genome shotgun (WGS) entry which is preliminary data.</text>
</comment>
<feature type="region of interest" description="Disordered" evidence="1">
    <location>
        <begin position="115"/>
        <end position="143"/>
    </location>
</feature>
<gene>
    <name evidence="3" type="ORF">K460DRAFT_148107</name>
</gene>
<name>A0A9P4L6A2_9PLEO</name>
<dbReference type="EMBL" id="ML976617">
    <property type="protein sequence ID" value="KAF1843590.1"/>
    <property type="molecule type" value="Genomic_DNA"/>
</dbReference>
<evidence type="ECO:0000313" key="3">
    <source>
        <dbReference type="EMBL" id="KAF1843590.1"/>
    </source>
</evidence>